<dbReference type="PANTHER" id="PTHR32194:SF6">
    <property type="entry name" value="PROTEASOME SUBUNIT BETA"/>
    <property type="match status" value="1"/>
</dbReference>
<protein>
    <recommendedName>
        <fullName evidence="6">Proteasome subunit beta</fullName>
    </recommendedName>
</protein>
<keyword evidence="9" id="KW-1185">Reference proteome</keyword>
<dbReference type="GO" id="GO:0005737">
    <property type="term" value="C:cytoplasm"/>
    <property type="evidence" value="ECO:0007669"/>
    <property type="project" value="UniProtKB-SubCell"/>
</dbReference>
<dbReference type="Gene3D" id="3.60.20.10">
    <property type="entry name" value="Glutamine Phosphoribosylpyrophosphate, subunit 1, domain 1"/>
    <property type="match status" value="1"/>
</dbReference>
<feature type="region of interest" description="Disordered" evidence="7">
    <location>
        <begin position="1"/>
        <end position="26"/>
    </location>
</feature>
<dbReference type="PANTHER" id="PTHR32194">
    <property type="entry name" value="METALLOPROTEASE TLDD"/>
    <property type="match status" value="1"/>
</dbReference>
<keyword evidence="2 6" id="KW-0647">Proteasome</keyword>
<dbReference type="SUPFAM" id="SSF56235">
    <property type="entry name" value="N-terminal nucleophile aminohydrolases (Ntn hydrolases)"/>
    <property type="match status" value="1"/>
</dbReference>
<comment type="subunit">
    <text evidence="5">The 26S proteasome consists of a 20S proteasome core and two 19S regulatory subunits. The 20S proteasome core is composed of 28 subunits that are arranged in four stacked rings, resulting in a barrel-shaped structure. The two end rings are each formed by seven alpha subunits, and the two central rings are each formed by seven beta subunits. The catalytic chamber with the active sites is on the inside of the barrel.</text>
</comment>
<comment type="subcellular location">
    <subcellularLocation>
        <location evidence="6">Cytoplasm</location>
    </subcellularLocation>
    <subcellularLocation>
        <location evidence="6">Nucleus</location>
    </subcellularLocation>
</comment>
<dbReference type="CDD" id="cd03760">
    <property type="entry name" value="proteasome_beta_type_4"/>
    <property type="match status" value="1"/>
</dbReference>
<keyword evidence="1 6" id="KW-0963">Cytoplasm</keyword>
<dbReference type="GO" id="GO:0051603">
    <property type="term" value="P:proteolysis involved in protein catabolic process"/>
    <property type="evidence" value="ECO:0007669"/>
    <property type="project" value="InterPro"/>
</dbReference>
<evidence type="ECO:0000256" key="2">
    <source>
        <dbReference type="ARBA" id="ARBA00022942"/>
    </source>
</evidence>
<dbReference type="InterPro" id="IPR016050">
    <property type="entry name" value="Proteasome_bsu_CS"/>
</dbReference>
<dbReference type="InterPro" id="IPR023333">
    <property type="entry name" value="Proteasome_suB-type"/>
</dbReference>
<evidence type="ECO:0000256" key="1">
    <source>
        <dbReference type="ARBA" id="ARBA00022490"/>
    </source>
</evidence>
<dbReference type="SMR" id="A0A482XDJ1"/>
<dbReference type="AlphaFoldDB" id="A0A482XDJ1"/>
<sequence length="248" mass="27662">MDLKTEMKIPADFPFGSSSTASPSDYRQVAHTPITTGTSVIGIKFDKGVMLASDMLGSYGSLAKFRMIERLVEVNKQIVIGAGGDYADFQFLRDIIKQKVTDETCLDDGFMLKPRSLHSWVTRFLYNRRNRFDPLWTNFVVAGMQDGEPFLGVVDKLGKAYENECVGTGLGNHIAIPYLRYALDKKPNLTEQEAREAIVKSLQSLFYRDARAFDKYQLATITADGVKIENGLTLETDWSMADLSSGAD</sequence>
<dbReference type="STRING" id="195883.A0A482XDJ1"/>
<dbReference type="Proteomes" id="UP000291343">
    <property type="component" value="Unassembled WGS sequence"/>
</dbReference>
<dbReference type="InterPro" id="IPR001353">
    <property type="entry name" value="Proteasome_sua/b"/>
</dbReference>
<dbReference type="GO" id="GO:0005634">
    <property type="term" value="C:nucleus"/>
    <property type="evidence" value="ECO:0007669"/>
    <property type="project" value="UniProtKB-SubCell"/>
</dbReference>
<dbReference type="Pfam" id="PF00227">
    <property type="entry name" value="Proteasome"/>
    <property type="match status" value="1"/>
</dbReference>
<dbReference type="InterPro" id="IPR016295">
    <property type="entry name" value="Proteasome_beta4"/>
</dbReference>
<dbReference type="OrthoDB" id="7854943at2759"/>
<feature type="compositionally biased region" description="Polar residues" evidence="7">
    <location>
        <begin position="16"/>
        <end position="25"/>
    </location>
</feature>
<evidence type="ECO:0000256" key="7">
    <source>
        <dbReference type="SAM" id="MobiDB-lite"/>
    </source>
</evidence>
<evidence type="ECO:0000256" key="5">
    <source>
        <dbReference type="ARBA" id="ARBA00026071"/>
    </source>
</evidence>
<reference evidence="8 9" key="1">
    <citation type="journal article" date="2017" name="Gigascience">
        <title>Genome sequence of the small brown planthopper, Laodelphax striatellus.</title>
        <authorList>
            <person name="Zhu J."/>
            <person name="Jiang F."/>
            <person name="Wang X."/>
            <person name="Yang P."/>
            <person name="Bao Y."/>
            <person name="Zhao W."/>
            <person name="Wang W."/>
            <person name="Lu H."/>
            <person name="Wang Q."/>
            <person name="Cui N."/>
            <person name="Li J."/>
            <person name="Chen X."/>
            <person name="Luo L."/>
            <person name="Yu J."/>
            <person name="Kang L."/>
            <person name="Cui F."/>
        </authorList>
    </citation>
    <scope>NUCLEOTIDE SEQUENCE [LARGE SCALE GENOMIC DNA]</scope>
    <source>
        <strain evidence="8">Lst14</strain>
    </source>
</reference>
<dbReference type="PROSITE" id="PS51476">
    <property type="entry name" value="PROTEASOME_BETA_2"/>
    <property type="match status" value="1"/>
</dbReference>
<comment type="similarity">
    <text evidence="6">Belongs to the peptidase T1B family.</text>
</comment>
<dbReference type="EMBL" id="QKKF02011937">
    <property type="protein sequence ID" value="RZF43944.1"/>
    <property type="molecule type" value="Genomic_DNA"/>
</dbReference>
<evidence type="ECO:0000256" key="3">
    <source>
        <dbReference type="ARBA" id="ARBA00023242"/>
    </source>
</evidence>
<dbReference type="InParanoid" id="A0A482XDJ1"/>
<evidence type="ECO:0000313" key="8">
    <source>
        <dbReference type="EMBL" id="RZF43944.1"/>
    </source>
</evidence>
<proteinExistence type="inferred from homology"/>
<dbReference type="FunCoup" id="A0A482XDJ1">
    <property type="interactions" value="1911"/>
</dbReference>
<gene>
    <name evidence="8" type="ORF">LSTR_LSTR006752</name>
</gene>
<comment type="caution">
    <text evidence="8">The sequence shown here is derived from an EMBL/GenBank/DDBJ whole genome shotgun (WGS) entry which is preliminary data.</text>
</comment>
<keyword evidence="3 6" id="KW-0539">Nucleus</keyword>
<name>A0A482XDJ1_LAOST</name>
<evidence type="ECO:0000256" key="6">
    <source>
        <dbReference type="PIRNR" id="PIRNR001213"/>
    </source>
</evidence>
<comment type="function">
    <text evidence="4">Non-catalytic component of the proteasome, a multicatalytic proteinase complex which is characterized by its ability to cleave peptides with Arg, Phe, Tyr, Leu, and Glu adjacent to the leaving group at neutral or slightly basic pH. The proteasome has an ATP-dependent proteolytic activity.</text>
</comment>
<dbReference type="InterPro" id="IPR029055">
    <property type="entry name" value="Ntn_hydrolases_N"/>
</dbReference>
<organism evidence="8 9">
    <name type="scientific">Laodelphax striatellus</name>
    <name type="common">Small brown planthopper</name>
    <name type="synonym">Delphax striatella</name>
    <dbReference type="NCBI Taxonomy" id="195883"/>
    <lineage>
        <taxon>Eukaryota</taxon>
        <taxon>Metazoa</taxon>
        <taxon>Ecdysozoa</taxon>
        <taxon>Arthropoda</taxon>
        <taxon>Hexapoda</taxon>
        <taxon>Insecta</taxon>
        <taxon>Pterygota</taxon>
        <taxon>Neoptera</taxon>
        <taxon>Paraneoptera</taxon>
        <taxon>Hemiptera</taxon>
        <taxon>Auchenorrhyncha</taxon>
        <taxon>Fulgoroidea</taxon>
        <taxon>Delphacidae</taxon>
        <taxon>Criomorphinae</taxon>
        <taxon>Laodelphax</taxon>
    </lineage>
</organism>
<dbReference type="PROSITE" id="PS00854">
    <property type="entry name" value="PROTEASOME_BETA_1"/>
    <property type="match status" value="1"/>
</dbReference>
<evidence type="ECO:0000313" key="9">
    <source>
        <dbReference type="Proteomes" id="UP000291343"/>
    </source>
</evidence>
<dbReference type="PIRSF" id="PIRSF001213">
    <property type="entry name" value="Psome_endopept_beta"/>
    <property type="match status" value="1"/>
</dbReference>
<dbReference type="GO" id="GO:0019774">
    <property type="term" value="C:proteasome core complex, beta-subunit complex"/>
    <property type="evidence" value="ECO:0007669"/>
    <property type="project" value="UniProtKB-UniRule"/>
</dbReference>
<accession>A0A482XDJ1</accession>
<evidence type="ECO:0000256" key="4">
    <source>
        <dbReference type="ARBA" id="ARBA00024953"/>
    </source>
</evidence>